<gene>
    <name evidence="1" type="ORF">V8G54_029703</name>
</gene>
<name>A0AAQ3MUS9_VIGMU</name>
<reference evidence="1 2" key="1">
    <citation type="journal article" date="2023" name="Life. Sci Alliance">
        <title>Evolutionary insights into 3D genome organization and epigenetic landscape of Vigna mungo.</title>
        <authorList>
            <person name="Junaid A."/>
            <person name="Singh B."/>
            <person name="Bhatia S."/>
        </authorList>
    </citation>
    <scope>NUCLEOTIDE SEQUENCE [LARGE SCALE GENOMIC DNA]</scope>
    <source>
        <strain evidence="1">Urdbean</strain>
    </source>
</reference>
<accession>A0AAQ3MUS9</accession>
<protein>
    <submittedName>
        <fullName evidence="1">Uncharacterized protein</fullName>
    </submittedName>
</protein>
<keyword evidence="2" id="KW-1185">Reference proteome</keyword>
<organism evidence="1 2">
    <name type="scientific">Vigna mungo</name>
    <name type="common">Black gram</name>
    <name type="synonym">Phaseolus mungo</name>
    <dbReference type="NCBI Taxonomy" id="3915"/>
    <lineage>
        <taxon>Eukaryota</taxon>
        <taxon>Viridiplantae</taxon>
        <taxon>Streptophyta</taxon>
        <taxon>Embryophyta</taxon>
        <taxon>Tracheophyta</taxon>
        <taxon>Spermatophyta</taxon>
        <taxon>Magnoliopsida</taxon>
        <taxon>eudicotyledons</taxon>
        <taxon>Gunneridae</taxon>
        <taxon>Pentapetalae</taxon>
        <taxon>rosids</taxon>
        <taxon>fabids</taxon>
        <taxon>Fabales</taxon>
        <taxon>Fabaceae</taxon>
        <taxon>Papilionoideae</taxon>
        <taxon>50 kb inversion clade</taxon>
        <taxon>NPAAA clade</taxon>
        <taxon>indigoferoid/millettioid clade</taxon>
        <taxon>Phaseoleae</taxon>
        <taxon>Vigna</taxon>
    </lineage>
</organism>
<sequence>MPEVFVCCRRWIRDQNTSILVTCLFASTIKRAHSLFFFLSILAFNIFSPKPRIMSMISRNIPCTSQSISISIWPGGLMSSTIMGHSIVSCPTSYAHVMPQFLLSATPLSFRTTSFSCSISFGSFGSRSLSEYLRTLCKKSIYLMVRSNKESMLHFPPFGMIPLNSLIQSWIC</sequence>
<dbReference type="AlphaFoldDB" id="A0AAQ3MUS9"/>
<evidence type="ECO:0000313" key="1">
    <source>
        <dbReference type="EMBL" id="WVY97552.1"/>
    </source>
</evidence>
<dbReference type="Proteomes" id="UP001374535">
    <property type="component" value="Chromosome 9"/>
</dbReference>
<proteinExistence type="predicted"/>
<evidence type="ECO:0000313" key="2">
    <source>
        <dbReference type="Proteomes" id="UP001374535"/>
    </source>
</evidence>
<dbReference type="EMBL" id="CP144692">
    <property type="protein sequence ID" value="WVY97552.1"/>
    <property type="molecule type" value="Genomic_DNA"/>
</dbReference>